<protein>
    <recommendedName>
        <fullName evidence="4">Phage holin family protein</fullName>
    </recommendedName>
</protein>
<comment type="caution">
    <text evidence="2">The sequence shown here is derived from an EMBL/GenBank/DDBJ whole genome shotgun (WGS) entry which is preliminary data.</text>
</comment>
<gene>
    <name evidence="2" type="ORF">COU11_01030</name>
</gene>
<sequence length="118" mass="12790">MFKKVIITFIANAIGFGVAAYVVTGFNLNTTDLAATAALIGVFTLIQLIILPIIKLVLTPIIIITFGLFNLVITGGLLYIIDKYAQNISIQGLLPLLYGTLIITVANMIFHASNRHKD</sequence>
<reference evidence="3" key="1">
    <citation type="submission" date="2017-09" db="EMBL/GenBank/DDBJ databases">
        <title>Depth-based differentiation of microbial function through sediment-hosted aquifers and enrichment of novel symbionts in the deep terrestrial subsurface.</title>
        <authorList>
            <person name="Probst A.J."/>
            <person name="Ladd B."/>
            <person name="Jarett J.K."/>
            <person name="Geller-Mcgrath D.E."/>
            <person name="Sieber C.M.K."/>
            <person name="Emerson J.B."/>
            <person name="Anantharaman K."/>
            <person name="Thomas B.C."/>
            <person name="Malmstrom R."/>
            <person name="Stieglmeier M."/>
            <person name="Klingl A."/>
            <person name="Woyke T."/>
            <person name="Ryan C.M."/>
            <person name="Banfield J.F."/>
        </authorList>
    </citation>
    <scope>NUCLEOTIDE SEQUENCE [LARGE SCALE GENOMIC DNA]</scope>
</reference>
<accession>A0A2H0UNU0</accession>
<keyword evidence="1" id="KW-0812">Transmembrane</keyword>
<dbReference type="Pfam" id="PF04020">
    <property type="entry name" value="Phage_holin_4_2"/>
    <property type="match status" value="1"/>
</dbReference>
<dbReference type="EMBL" id="PFBD01000008">
    <property type="protein sequence ID" value="PIR87316.1"/>
    <property type="molecule type" value="Genomic_DNA"/>
</dbReference>
<dbReference type="Proteomes" id="UP000229526">
    <property type="component" value="Unassembled WGS sequence"/>
</dbReference>
<organism evidence="2 3">
    <name type="scientific">Candidatus Harrisonbacteria bacterium CG10_big_fil_rev_8_21_14_0_10_49_15</name>
    <dbReference type="NCBI Taxonomy" id="1974587"/>
    <lineage>
        <taxon>Bacteria</taxon>
        <taxon>Candidatus Harrisoniibacteriota</taxon>
    </lineage>
</organism>
<evidence type="ECO:0000256" key="1">
    <source>
        <dbReference type="SAM" id="Phobius"/>
    </source>
</evidence>
<feature type="transmembrane region" description="Helical" evidence="1">
    <location>
        <begin position="6"/>
        <end position="26"/>
    </location>
</feature>
<proteinExistence type="predicted"/>
<feature type="transmembrane region" description="Helical" evidence="1">
    <location>
        <begin position="33"/>
        <end position="54"/>
    </location>
</feature>
<feature type="transmembrane region" description="Helical" evidence="1">
    <location>
        <begin position="93"/>
        <end position="112"/>
    </location>
</feature>
<keyword evidence="1" id="KW-1133">Transmembrane helix</keyword>
<feature type="transmembrane region" description="Helical" evidence="1">
    <location>
        <begin position="60"/>
        <end position="81"/>
    </location>
</feature>
<evidence type="ECO:0008006" key="4">
    <source>
        <dbReference type="Google" id="ProtNLM"/>
    </source>
</evidence>
<dbReference type="AlphaFoldDB" id="A0A2H0UNU0"/>
<dbReference type="PANTHER" id="PTHR37309">
    <property type="entry name" value="SLR0284 PROTEIN"/>
    <property type="match status" value="1"/>
</dbReference>
<keyword evidence="1" id="KW-0472">Membrane</keyword>
<evidence type="ECO:0000313" key="3">
    <source>
        <dbReference type="Proteomes" id="UP000229526"/>
    </source>
</evidence>
<dbReference type="PANTHER" id="PTHR37309:SF1">
    <property type="entry name" value="SLR0284 PROTEIN"/>
    <property type="match status" value="1"/>
</dbReference>
<name>A0A2H0UNU0_9BACT</name>
<evidence type="ECO:0000313" key="2">
    <source>
        <dbReference type="EMBL" id="PIR87316.1"/>
    </source>
</evidence>
<dbReference type="InterPro" id="IPR007165">
    <property type="entry name" value="Phage_holin_4_2"/>
</dbReference>